<dbReference type="AlphaFoldDB" id="A0A4Y8PSC4"/>
<accession>A0A4Y8PSC4</accession>
<proteinExistence type="predicted"/>
<dbReference type="RefSeq" id="WP_134757146.1">
    <property type="nucleotide sequence ID" value="NZ_MYFO02000002.1"/>
</dbReference>
<evidence type="ECO:0000313" key="1">
    <source>
        <dbReference type="EMBL" id="TFE83494.1"/>
    </source>
</evidence>
<comment type="caution">
    <text evidence="1">The sequence shown here is derived from an EMBL/GenBank/DDBJ whole genome shotgun (WGS) entry which is preliminary data.</text>
</comment>
<evidence type="ECO:0000313" key="2">
    <source>
        <dbReference type="Proteomes" id="UP000298246"/>
    </source>
</evidence>
<gene>
    <name evidence="1" type="ORF">B5M42_22850</name>
</gene>
<organism evidence="1 2">
    <name type="scientific">Paenibacillus athensensis</name>
    <dbReference type="NCBI Taxonomy" id="1967502"/>
    <lineage>
        <taxon>Bacteria</taxon>
        <taxon>Bacillati</taxon>
        <taxon>Bacillota</taxon>
        <taxon>Bacilli</taxon>
        <taxon>Bacillales</taxon>
        <taxon>Paenibacillaceae</taxon>
        <taxon>Paenibacillus</taxon>
    </lineage>
</organism>
<dbReference type="Proteomes" id="UP000298246">
    <property type="component" value="Unassembled WGS sequence"/>
</dbReference>
<sequence>MADVVAAIERPYRDVGSGLYILEYQLEDGGARLHFDANRKLDGWEFIPLRTTRNHSLGPVG</sequence>
<name>A0A4Y8PSC4_9BACL</name>
<protein>
    <submittedName>
        <fullName evidence="1">Uncharacterized protein</fullName>
    </submittedName>
</protein>
<dbReference type="OrthoDB" id="9999317at2"/>
<reference evidence="1 2" key="1">
    <citation type="submission" date="2017-03" db="EMBL/GenBank/DDBJ databases">
        <title>Isolation of Levoglucosan Utilizing Bacteria.</title>
        <authorList>
            <person name="Arya A.S."/>
        </authorList>
    </citation>
    <scope>NUCLEOTIDE SEQUENCE [LARGE SCALE GENOMIC DNA]</scope>
    <source>
        <strain evidence="1 2">MEC069</strain>
    </source>
</reference>
<keyword evidence="2" id="KW-1185">Reference proteome</keyword>
<dbReference type="EMBL" id="MYFO01000048">
    <property type="protein sequence ID" value="TFE83494.1"/>
    <property type="molecule type" value="Genomic_DNA"/>
</dbReference>